<feature type="chain" id="PRO_5043125223" evidence="1">
    <location>
        <begin position="22"/>
        <end position="315"/>
    </location>
</feature>
<dbReference type="Proteomes" id="UP000271162">
    <property type="component" value="Unassembled WGS sequence"/>
</dbReference>
<organism evidence="4">
    <name type="scientific">Nippostrongylus brasiliensis</name>
    <name type="common">Rat hookworm</name>
    <dbReference type="NCBI Taxonomy" id="27835"/>
    <lineage>
        <taxon>Eukaryota</taxon>
        <taxon>Metazoa</taxon>
        <taxon>Ecdysozoa</taxon>
        <taxon>Nematoda</taxon>
        <taxon>Chromadorea</taxon>
        <taxon>Rhabditida</taxon>
        <taxon>Rhabditina</taxon>
        <taxon>Rhabditomorpha</taxon>
        <taxon>Strongyloidea</taxon>
        <taxon>Heligmosomidae</taxon>
        <taxon>Nippostrongylus</taxon>
    </lineage>
</organism>
<feature type="signal peptide" evidence="1">
    <location>
        <begin position="1"/>
        <end position="21"/>
    </location>
</feature>
<dbReference type="EMBL" id="UYSL01020519">
    <property type="protein sequence ID" value="VDL75000.1"/>
    <property type="molecule type" value="Genomic_DNA"/>
</dbReference>
<protein>
    <submittedName>
        <fullName evidence="4">SCP domain-containing protein</fullName>
    </submittedName>
</protein>
<dbReference type="WBParaSite" id="NBR_0001141001-mRNA-1">
    <property type="protein sequence ID" value="NBR_0001141001-mRNA-1"/>
    <property type="gene ID" value="NBR_0001141001"/>
</dbReference>
<reference evidence="2 3" key="2">
    <citation type="submission" date="2018-11" db="EMBL/GenBank/DDBJ databases">
        <authorList>
            <consortium name="Pathogen Informatics"/>
        </authorList>
    </citation>
    <scope>NUCLEOTIDE SEQUENCE [LARGE SCALE GENOMIC DNA]</scope>
</reference>
<keyword evidence="3" id="KW-1185">Reference proteome</keyword>
<name>A0A0N4Y5V6_NIPBR</name>
<evidence type="ECO:0000313" key="4">
    <source>
        <dbReference type="WBParaSite" id="NBR_0001141001-mRNA-1"/>
    </source>
</evidence>
<sequence length="315" mass="34871">MWQRDGALLLLLAVVGGITTGAIPQCMNSIMMSDIERRILLEDVNRLRREAAIGLMDSFDVKIPKAENMYKVVSAFPPWTGKNHKNFGFGYGASVDMSRKRHVVHDAVTRLFRPEYVLTEGHDKNDEMLNFLNLIRGNTTRIGCSQQLCQTLDGYLTATGVCYFNSPSELALGRVVKETGQALPHGANILQMKEAQNAVRRCADERSGPMISFSTAETLWANRAEVSLADVTNKLEAVQTSKKFRRSSHGGNKLLREINSAFDSCSGVSTYISRFPNSHRGNIVDHLVYAKGTPCSMCPFDTTCDPENGLCVQSL</sequence>
<gene>
    <name evidence="2" type="ORF">NBR_LOCUS11411</name>
</gene>
<dbReference type="AlphaFoldDB" id="A0A0N4Y5V6"/>
<keyword evidence="1" id="KW-0732">Signal</keyword>
<dbReference type="SUPFAM" id="SSF55797">
    <property type="entry name" value="PR-1-like"/>
    <property type="match status" value="1"/>
</dbReference>
<accession>A0A0N4Y5V6</accession>
<reference evidence="4" key="1">
    <citation type="submission" date="2017-02" db="UniProtKB">
        <authorList>
            <consortium name="WormBaseParasite"/>
        </authorList>
    </citation>
    <scope>IDENTIFICATION</scope>
</reference>
<dbReference type="Gene3D" id="3.40.33.10">
    <property type="entry name" value="CAP"/>
    <property type="match status" value="1"/>
</dbReference>
<dbReference type="InterPro" id="IPR035940">
    <property type="entry name" value="CAP_sf"/>
</dbReference>
<evidence type="ECO:0000313" key="3">
    <source>
        <dbReference type="Proteomes" id="UP000271162"/>
    </source>
</evidence>
<evidence type="ECO:0000313" key="2">
    <source>
        <dbReference type="EMBL" id="VDL75000.1"/>
    </source>
</evidence>
<evidence type="ECO:0000256" key="1">
    <source>
        <dbReference type="SAM" id="SignalP"/>
    </source>
</evidence>
<proteinExistence type="predicted"/>